<sequence length="693" mass="76150">MGWFLVGFRILLFGTCVGQGTLATLEWAWDPQNVPKQLIAFIVSSFVFALAQPAALLWRTYLNRYWYTLYLVLALYVLGTTASVAVYWAADTKSHITAAARVSTAVTAGLSVFSMFLVGLSFQSNYLRQMPSDVEEPRPTTDPDSVSAEWRSVNASSEELSLNKSHCTHTHTLAPSARQLHYKDSEKTLVGQKLGPTKEEFDAVTESWLVRSSMAQNTLDDHLGENWMTACLQNPLVGDLYLGDRSGFVQSRNYNYSYHAQLGLGRSNTTGQLFMKRVRSKTYMAASATRDPGDYHIHRAGKSHHRALSMGGTECLSKGAVLLLVSAHNASASQEIHQKSLIANPSSTAELFWASSECSLPNLLGKSSDGTVPITPDKPHFASPHQTGATTRSAVSSIDGILDGIEDIKAGVKWAGGPFSIKHISLQEWERKKQNWLACEPSAVPSTFFASLSAHTAQNLSSRSSFSAALKHDLDTPGTNLDRSLLRSVSAPSLHTYRPAYKTESRRSLFLNLDLDYQPHILENALYRVHTPPPLTNAAKPSFGSSSPIKKMFGFIRRDLLDMPNNRENAGHKHAGSVTASMVSSASARSSRSGLPRKAIKGLFSRALAAEQTVKPFAFAATPRMSPHKELPALVYAKPKIPSVLHFLYWESDTLDGLDGSRVSSTPSAVIGEYDREKWRTLKELNSRTNVQT</sequence>
<keyword evidence="2" id="KW-0732">Signal</keyword>
<evidence type="ECO:0000313" key="4">
    <source>
        <dbReference type="Proteomes" id="UP000268321"/>
    </source>
</evidence>
<keyword evidence="4" id="KW-1185">Reference proteome</keyword>
<protein>
    <submittedName>
        <fullName evidence="3">Uncharacterized protein</fullName>
    </submittedName>
</protein>
<keyword evidence="1" id="KW-1133">Transmembrane helix</keyword>
<proteinExistence type="predicted"/>
<evidence type="ECO:0000256" key="2">
    <source>
        <dbReference type="SAM" id="SignalP"/>
    </source>
</evidence>
<name>A0A4P9ZHN6_9ASCO</name>
<feature type="signal peptide" evidence="2">
    <location>
        <begin position="1"/>
        <end position="18"/>
    </location>
</feature>
<reference evidence="4" key="1">
    <citation type="journal article" date="2018" name="Nat. Microbiol.">
        <title>Leveraging single-cell genomics to expand the fungal tree of life.</title>
        <authorList>
            <person name="Ahrendt S.R."/>
            <person name="Quandt C.A."/>
            <person name="Ciobanu D."/>
            <person name="Clum A."/>
            <person name="Salamov A."/>
            <person name="Andreopoulos B."/>
            <person name="Cheng J.F."/>
            <person name="Woyke T."/>
            <person name="Pelin A."/>
            <person name="Henrissat B."/>
            <person name="Reynolds N.K."/>
            <person name="Benny G.L."/>
            <person name="Smith M.E."/>
            <person name="James T.Y."/>
            <person name="Grigoriev I.V."/>
        </authorList>
    </citation>
    <scope>NUCLEOTIDE SEQUENCE [LARGE SCALE GENOMIC DNA]</scope>
    <source>
        <strain evidence="4">Baker2002</strain>
    </source>
</reference>
<dbReference type="EMBL" id="ML004430">
    <property type="protein sequence ID" value="RKP32677.1"/>
    <property type="molecule type" value="Genomic_DNA"/>
</dbReference>
<gene>
    <name evidence="3" type="ORF">METBISCDRAFT_21359</name>
</gene>
<keyword evidence="1" id="KW-0472">Membrane</keyword>
<dbReference type="AlphaFoldDB" id="A0A4P9ZHN6"/>
<evidence type="ECO:0000313" key="3">
    <source>
        <dbReference type="EMBL" id="RKP32677.1"/>
    </source>
</evidence>
<dbReference type="OrthoDB" id="4085918at2759"/>
<evidence type="ECO:0000256" key="1">
    <source>
        <dbReference type="SAM" id="Phobius"/>
    </source>
</evidence>
<keyword evidence="1" id="KW-0812">Transmembrane</keyword>
<accession>A0A4P9ZHN6</accession>
<dbReference type="Proteomes" id="UP000268321">
    <property type="component" value="Unassembled WGS sequence"/>
</dbReference>
<feature type="transmembrane region" description="Helical" evidence="1">
    <location>
        <begin position="102"/>
        <end position="122"/>
    </location>
</feature>
<feature type="chain" id="PRO_5020423757" evidence="2">
    <location>
        <begin position="19"/>
        <end position="693"/>
    </location>
</feature>
<feature type="transmembrane region" description="Helical" evidence="1">
    <location>
        <begin position="65"/>
        <end position="90"/>
    </location>
</feature>
<organism evidence="3 4">
    <name type="scientific">Metschnikowia bicuspidata</name>
    <dbReference type="NCBI Taxonomy" id="27322"/>
    <lineage>
        <taxon>Eukaryota</taxon>
        <taxon>Fungi</taxon>
        <taxon>Dikarya</taxon>
        <taxon>Ascomycota</taxon>
        <taxon>Saccharomycotina</taxon>
        <taxon>Pichiomycetes</taxon>
        <taxon>Metschnikowiaceae</taxon>
        <taxon>Metschnikowia</taxon>
    </lineage>
</organism>
<feature type="transmembrane region" description="Helical" evidence="1">
    <location>
        <begin position="38"/>
        <end position="58"/>
    </location>
</feature>